<dbReference type="PANTHER" id="PTHR30204">
    <property type="entry name" value="REDOX-CYCLING DRUG-SENSING TRANSCRIPTIONAL ACTIVATOR SOXR"/>
    <property type="match status" value="1"/>
</dbReference>
<dbReference type="Pfam" id="PF13411">
    <property type="entry name" value="MerR_1"/>
    <property type="match status" value="1"/>
</dbReference>
<evidence type="ECO:0000256" key="4">
    <source>
        <dbReference type="ARBA" id="ARBA00023163"/>
    </source>
</evidence>
<evidence type="ECO:0000313" key="6">
    <source>
        <dbReference type="EMBL" id="MBW7453014.1"/>
    </source>
</evidence>
<dbReference type="PROSITE" id="PS50937">
    <property type="entry name" value="HTH_MERR_2"/>
    <property type="match status" value="1"/>
</dbReference>
<keyword evidence="7" id="KW-1185">Reference proteome</keyword>
<organism evidence="6 7">
    <name type="scientific">Paenibacillus sepulcri</name>
    <dbReference type="NCBI Taxonomy" id="359917"/>
    <lineage>
        <taxon>Bacteria</taxon>
        <taxon>Bacillati</taxon>
        <taxon>Bacillota</taxon>
        <taxon>Bacilli</taxon>
        <taxon>Bacillales</taxon>
        <taxon>Paenibacillaceae</taxon>
        <taxon>Paenibacillus</taxon>
    </lineage>
</organism>
<evidence type="ECO:0000313" key="7">
    <source>
        <dbReference type="Proteomes" id="UP001519887"/>
    </source>
</evidence>
<keyword evidence="4" id="KW-0804">Transcription</keyword>
<dbReference type="InterPro" id="IPR009061">
    <property type="entry name" value="DNA-bd_dom_put_sf"/>
</dbReference>
<dbReference type="SMART" id="SM00422">
    <property type="entry name" value="HTH_MERR"/>
    <property type="match status" value="1"/>
</dbReference>
<name>A0ABS7BWI8_9BACL</name>
<gene>
    <name evidence="6" type="ORF">K0U00_03025</name>
</gene>
<dbReference type="SUPFAM" id="SSF46955">
    <property type="entry name" value="Putative DNA-binding domain"/>
    <property type="match status" value="1"/>
</dbReference>
<sequence>DMDSAFWLVNKEQASLHHEKEVADQTLALLQDSELAILAGKKLKNRMNIGEAAALTDVQASAIRHWEKEGLLTPDRDPENGYRVFTSTHIRQILLIRTLRRTVYFLDNMREIVQAVEHHSMEKAKRVTEDALLSIHERNRRQIYGVHQLVELCKEAGLETQR</sequence>
<dbReference type="Gene3D" id="1.10.1660.10">
    <property type="match status" value="1"/>
</dbReference>
<feature type="non-terminal residue" evidence="6">
    <location>
        <position position="1"/>
    </location>
</feature>
<dbReference type="EMBL" id="JAHZIK010000032">
    <property type="protein sequence ID" value="MBW7453014.1"/>
    <property type="molecule type" value="Genomic_DNA"/>
</dbReference>
<dbReference type="InterPro" id="IPR000551">
    <property type="entry name" value="MerR-type_HTH_dom"/>
</dbReference>
<reference evidence="6 7" key="1">
    <citation type="submission" date="2021-07" db="EMBL/GenBank/DDBJ databases">
        <title>Paenibacillus radiodurans sp. nov., isolated from the southeastern edge of Tengger Desert.</title>
        <authorList>
            <person name="Zhang G."/>
        </authorList>
    </citation>
    <scope>NUCLEOTIDE SEQUENCE [LARGE SCALE GENOMIC DNA]</scope>
    <source>
        <strain evidence="6 7">CCM 7311</strain>
    </source>
</reference>
<dbReference type="Proteomes" id="UP001519887">
    <property type="component" value="Unassembled WGS sequence"/>
</dbReference>
<evidence type="ECO:0000256" key="3">
    <source>
        <dbReference type="ARBA" id="ARBA00023125"/>
    </source>
</evidence>
<comment type="caution">
    <text evidence="6">The sequence shown here is derived from an EMBL/GenBank/DDBJ whole genome shotgun (WGS) entry which is preliminary data.</text>
</comment>
<evidence type="ECO:0000256" key="1">
    <source>
        <dbReference type="ARBA" id="ARBA00022491"/>
    </source>
</evidence>
<feature type="domain" description="HTH merR-type" evidence="5">
    <location>
        <begin position="46"/>
        <end position="115"/>
    </location>
</feature>
<dbReference type="PANTHER" id="PTHR30204:SF69">
    <property type="entry name" value="MERR-FAMILY TRANSCRIPTIONAL REGULATOR"/>
    <property type="match status" value="1"/>
</dbReference>
<accession>A0ABS7BWI8</accession>
<keyword evidence="3" id="KW-0238">DNA-binding</keyword>
<evidence type="ECO:0000259" key="5">
    <source>
        <dbReference type="PROSITE" id="PS50937"/>
    </source>
</evidence>
<keyword evidence="1" id="KW-0678">Repressor</keyword>
<dbReference type="InterPro" id="IPR047057">
    <property type="entry name" value="MerR_fam"/>
</dbReference>
<proteinExistence type="predicted"/>
<protein>
    <submittedName>
        <fullName evidence="6">MerR family transcriptional regulator</fullName>
    </submittedName>
</protein>
<keyword evidence="2" id="KW-0805">Transcription regulation</keyword>
<evidence type="ECO:0000256" key="2">
    <source>
        <dbReference type="ARBA" id="ARBA00023015"/>
    </source>
</evidence>
<dbReference type="CDD" id="cd04773">
    <property type="entry name" value="HTH_TioE_rpt2"/>
    <property type="match status" value="1"/>
</dbReference>